<dbReference type="Proteomes" id="UP000176282">
    <property type="component" value="Unassembled WGS sequence"/>
</dbReference>
<evidence type="ECO:0000313" key="1">
    <source>
        <dbReference type="EMBL" id="OGH65263.1"/>
    </source>
</evidence>
<accession>A0A1F6M141</accession>
<dbReference type="EMBL" id="MFQB01000051">
    <property type="protein sequence ID" value="OGH65263.1"/>
    <property type="molecule type" value="Genomic_DNA"/>
</dbReference>
<dbReference type="STRING" id="1798680.A3J66_03855"/>
<organism evidence="1 2">
    <name type="scientific">Candidatus Magasanikbacteria bacterium RIFCSPHIGHO2_02_FULL_47_14</name>
    <dbReference type="NCBI Taxonomy" id="1798680"/>
    <lineage>
        <taxon>Bacteria</taxon>
        <taxon>Candidatus Magasanikiibacteriota</taxon>
    </lineage>
</organism>
<dbReference type="InterPro" id="IPR006336">
    <property type="entry name" value="GCS2"/>
</dbReference>
<name>A0A1F6M141_9BACT</name>
<dbReference type="AlphaFoldDB" id="A0A1F6M141"/>
<evidence type="ECO:0000313" key="2">
    <source>
        <dbReference type="Proteomes" id="UP000176282"/>
    </source>
</evidence>
<dbReference type="SUPFAM" id="SSF55931">
    <property type="entry name" value="Glutamine synthetase/guanido kinase"/>
    <property type="match status" value="1"/>
</dbReference>
<evidence type="ECO:0008006" key="3">
    <source>
        <dbReference type="Google" id="ProtNLM"/>
    </source>
</evidence>
<protein>
    <recommendedName>
        <fullName evidence="3">Glutamate--cysteine ligase</fullName>
    </recommendedName>
</protein>
<reference evidence="1 2" key="1">
    <citation type="journal article" date="2016" name="Nat. Commun.">
        <title>Thousands of microbial genomes shed light on interconnected biogeochemical processes in an aquifer system.</title>
        <authorList>
            <person name="Anantharaman K."/>
            <person name="Brown C.T."/>
            <person name="Hug L.A."/>
            <person name="Sharon I."/>
            <person name="Castelle C.J."/>
            <person name="Probst A.J."/>
            <person name="Thomas B.C."/>
            <person name="Singh A."/>
            <person name="Wilkins M.J."/>
            <person name="Karaoz U."/>
            <person name="Brodie E.L."/>
            <person name="Williams K.H."/>
            <person name="Hubbard S.S."/>
            <person name="Banfield J.F."/>
        </authorList>
    </citation>
    <scope>NUCLEOTIDE SEQUENCE [LARGE SCALE GENOMIC DNA]</scope>
</reference>
<dbReference type="Gene3D" id="3.30.590.20">
    <property type="match status" value="1"/>
</dbReference>
<dbReference type="InterPro" id="IPR014746">
    <property type="entry name" value="Gln_synth/guanido_kin_cat_dom"/>
</dbReference>
<proteinExistence type="predicted"/>
<gene>
    <name evidence="1" type="ORF">A3J66_03855</name>
</gene>
<dbReference type="Pfam" id="PF04107">
    <property type="entry name" value="GCS2"/>
    <property type="match status" value="1"/>
</dbReference>
<dbReference type="GO" id="GO:0003824">
    <property type="term" value="F:catalytic activity"/>
    <property type="evidence" value="ECO:0007669"/>
    <property type="project" value="InterPro"/>
</dbReference>
<comment type="caution">
    <text evidence="1">The sequence shown here is derived from an EMBL/GenBank/DDBJ whole genome shotgun (WGS) entry which is preliminary data.</text>
</comment>
<sequence>MRIPEATTQFANFTQRRVGLEFENPLVHEDGSPVTAGVIQEMYTRLKQKNYLGEVEKLSGNVLYVEKPIGQGIVNVSTDCAWSSVELALPPADTLGEAETVYLQVRDEVLGSLPRQLRWLALGTVPGKFSPDPIYKTTKPIYRLVPDEYYHNIFLALNAHQVGISVRLNEATTLINELTKVSGLVVALCANSSIQNFSVLPWEEWRLVAWKFLLLTNKQGTSQLAGFPDKPFLSVADYYSYFWRIKATPFAAPVRDGAFISVPPISWFEYFQKTSCEGQDLQGNKQTLYPLPQDLNVAGITHWPFAKLHIVFDPEKIVLADFFDSLQSNSLEDYLVDRYTNMYIEFRPIAAAPKGEELAMPALMLGLAENVEELQNFTSAYTWEEWKNLVDHAAVAGMNARLGKNPCYELLKPLIDIAFRGLRKRNCKEENYLVPLYDRIEKKESPAMVVNKILERQGREAFLNAITYDRP</sequence>